<protein>
    <submittedName>
        <fullName evidence="8">ABC-2 type transport system permease protein</fullName>
    </submittedName>
</protein>
<keyword evidence="2" id="KW-1003">Cell membrane</keyword>
<dbReference type="InParanoid" id="A0A1I1UPV2"/>
<name>A0A1I1UPV2_9BACT</name>
<dbReference type="EMBL" id="FONA01000001">
    <property type="protein sequence ID" value="SFD72816.1"/>
    <property type="molecule type" value="Genomic_DNA"/>
</dbReference>
<feature type="transmembrane region" description="Helical" evidence="6">
    <location>
        <begin position="357"/>
        <end position="377"/>
    </location>
</feature>
<dbReference type="Pfam" id="PF12698">
    <property type="entry name" value="ABC2_membrane_3"/>
    <property type="match status" value="1"/>
</dbReference>
<dbReference type="InterPro" id="IPR013525">
    <property type="entry name" value="ABC2_TM"/>
</dbReference>
<sequence>MIKQLQHMGWYRVTQRELRRMSSRRLYLLLTLVFPLISIGFFVALFSGQVPRDLPVAVYDGDQTSTSRALLRMIDATPSVEIAYQVSTPLEGKAHIEAMDAYGMVIIPEGFEKDLIRGDLPTVKSYYNNAFLVAGGLINRDITTAVRTFAAGVSYSKHVKKGEEPLQAIVKVSPVKLDKHILFNPYTSYFYYLVTCFLPVMLQIFIMSSVVYAIGVELKEATALEWLNTAGGNIIHALSGKLLPYLFIFGLLMTLTYTIFFQYFHVPLNGSHLILGYNAVLFVLAYISIGILITSIFPSVRMALSISSVFGALAFTFSGLTFPYQAMYKAYVVGGQIFPFSHYLKVFIDQALKGAPVSASFSGLVALNLFLLIPFLVTRRLKKMAQNEKYWGKL</sequence>
<dbReference type="eggNOG" id="COG1511">
    <property type="taxonomic scope" value="Bacteria"/>
</dbReference>
<dbReference type="Gene3D" id="3.40.1710.10">
    <property type="entry name" value="abc type-2 transporter like domain"/>
    <property type="match status" value="1"/>
</dbReference>
<reference evidence="8 9" key="1">
    <citation type="submission" date="2016-10" db="EMBL/GenBank/DDBJ databases">
        <authorList>
            <person name="de Groot N.N."/>
        </authorList>
    </citation>
    <scope>NUCLEOTIDE SEQUENCE [LARGE SCALE GENOMIC DNA]</scope>
    <source>
        <strain evidence="8 9">DSM 19012</strain>
    </source>
</reference>
<evidence type="ECO:0000313" key="9">
    <source>
        <dbReference type="Proteomes" id="UP000181976"/>
    </source>
</evidence>
<dbReference type="RefSeq" id="WP_010526936.1">
    <property type="nucleotide sequence ID" value="NZ_AFSL01000023.1"/>
</dbReference>
<organism evidence="8 9">
    <name type="scientific">Thermophagus xiamenensis</name>
    <dbReference type="NCBI Taxonomy" id="385682"/>
    <lineage>
        <taxon>Bacteria</taxon>
        <taxon>Pseudomonadati</taxon>
        <taxon>Bacteroidota</taxon>
        <taxon>Bacteroidia</taxon>
        <taxon>Marinilabiliales</taxon>
        <taxon>Marinilabiliaceae</taxon>
        <taxon>Thermophagus</taxon>
    </lineage>
</organism>
<comment type="subcellular location">
    <subcellularLocation>
        <location evidence="1">Cell membrane</location>
        <topology evidence="1">Multi-pass membrane protein</topology>
    </subcellularLocation>
</comment>
<evidence type="ECO:0000256" key="1">
    <source>
        <dbReference type="ARBA" id="ARBA00004651"/>
    </source>
</evidence>
<evidence type="ECO:0000259" key="7">
    <source>
        <dbReference type="Pfam" id="PF12698"/>
    </source>
</evidence>
<dbReference type="STRING" id="385682.SAMN05444380_101157"/>
<evidence type="ECO:0000256" key="4">
    <source>
        <dbReference type="ARBA" id="ARBA00022989"/>
    </source>
</evidence>
<feature type="transmembrane region" description="Helical" evidence="6">
    <location>
        <begin position="242"/>
        <end position="264"/>
    </location>
</feature>
<gene>
    <name evidence="8" type="ORF">SAMN05444380_101157</name>
</gene>
<evidence type="ECO:0000256" key="3">
    <source>
        <dbReference type="ARBA" id="ARBA00022692"/>
    </source>
</evidence>
<accession>A0A1I1UPV2</accession>
<dbReference type="Proteomes" id="UP000181976">
    <property type="component" value="Unassembled WGS sequence"/>
</dbReference>
<feature type="transmembrane region" description="Helical" evidence="6">
    <location>
        <begin position="276"/>
        <end position="297"/>
    </location>
</feature>
<dbReference type="AlphaFoldDB" id="A0A1I1UPV2"/>
<evidence type="ECO:0000256" key="5">
    <source>
        <dbReference type="ARBA" id="ARBA00023136"/>
    </source>
</evidence>
<proteinExistence type="predicted"/>
<dbReference type="InterPro" id="IPR051449">
    <property type="entry name" value="ABC-2_transporter_component"/>
</dbReference>
<feature type="transmembrane region" description="Helical" evidence="6">
    <location>
        <begin position="189"/>
        <end position="214"/>
    </location>
</feature>
<feature type="domain" description="ABC-2 type transporter transmembrane" evidence="7">
    <location>
        <begin position="27"/>
        <end position="376"/>
    </location>
</feature>
<dbReference type="OrthoDB" id="9811522at2"/>
<evidence type="ECO:0000256" key="2">
    <source>
        <dbReference type="ARBA" id="ARBA00022475"/>
    </source>
</evidence>
<dbReference type="GO" id="GO:0140359">
    <property type="term" value="F:ABC-type transporter activity"/>
    <property type="evidence" value="ECO:0007669"/>
    <property type="project" value="InterPro"/>
</dbReference>
<dbReference type="PANTHER" id="PTHR30294:SF47">
    <property type="entry name" value="INNER MEMBRANE TRANSPORT PERMEASE YHHJ"/>
    <property type="match status" value="1"/>
</dbReference>
<evidence type="ECO:0000256" key="6">
    <source>
        <dbReference type="SAM" id="Phobius"/>
    </source>
</evidence>
<keyword evidence="5 6" id="KW-0472">Membrane</keyword>
<keyword evidence="4 6" id="KW-1133">Transmembrane helix</keyword>
<dbReference type="GO" id="GO:0005886">
    <property type="term" value="C:plasma membrane"/>
    <property type="evidence" value="ECO:0007669"/>
    <property type="project" value="UniProtKB-SubCell"/>
</dbReference>
<dbReference type="PANTHER" id="PTHR30294">
    <property type="entry name" value="MEMBRANE COMPONENT OF ABC TRANSPORTER YHHJ-RELATED"/>
    <property type="match status" value="1"/>
</dbReference>
<evidence type="ECO:0000313" key="8">
    <source>
        <dbReference type="EMBL" id="SFD72816.1"/>
    </source>
</evidence>
<feature type="transmembrane region" description="Helical" evidence="6">
    <location>
        <begin position="304"/>
        <end position="324"/>
    </location>
</feature>
<keyword evidence="9" id="KW-1185">Reference proteome</keyword>
<feature type="transmembrane region" description="Helical" evidence="6">
    <location>
        <begin position="26"/>
        <end position="46"/>
    </location>
</feature>
<keyword evidence="3 6" id="KW-0812">Transmembrane</keyword>